<dbReference type="OrthoDB" id="6424067at2"/>
<dbReference type="RefSeq" id="WP_028019319.1">
    <property type="nucleotide sequence ID" value="NZ_JAWDAX010000015.1"/>
</dbReference>
<gene>
    <name evidence="1" type="ORF">DA103_13940</name>
</gene>
<reference evidence="1 2" key="1">
    <citation type="submission" date="2018-04" db="EMBL/GenBank/DDBJ databases">
        <title>Genome sequencing reveals highly heavy metal resistance and biotechnology application of the novel Enterobacter cloacae amazonensis isolated from wastewater river in Manaus - Amazonas.</title>
        <authorList>
            <person name="Astolfi M.C.T."/>
            <person name="Carvalho E.B.D.S."/>
            <person name="Lacerda L.B."/>
            <person name="Pinto M.V."/>
            <person name="Nogueira V.B."/>
            <person name="Barros A.M."/>
            <person name="Astolfi-Filho S."/>
        </authorList>
    </citation>
    <scope>NUCLEOTIDE SEQUENCE [LARGE SCALE GENOMIC DNA]</scope>
    <source>
        <strain evidence="2">amazonensis</strain>
    </source>
</reference>
<organism evidence="1 2">
    <name type="scientific">Enterobacter cloacae</name>
    <dbReference type="NCBI Taxonomy" id="550"/>
    <lineage>
        <taxon>Bacteria</taxon>
        <taxon>Pseudomonadati</taxon>
        <taxon>Pseudomonadota</taxon>
        <taxon>Gammaproteobacteria</taxon>
        <taxon>Enterobacterales</taxon>
        <taxon>Enterobacteriaceae</taxon>
        <taxon>Enterobacter</taxon>
        <taxon>Enterobacter cloacae complex</taxon>
    </lineage>
</organism>
<sequence>MKLALIGNCQLEVLGDLIKNHAALHENKFTYVYNTPIYKLDEKRDLVNFYHEIEQCDAIFMQYHSERWRGFSTETLRKYFDLTVLPTLESRVSCSQLGYYDLPLPDMMVYVDYRFLHLYLSGNDVTHAVKRYHQAEFSEKKQLSMLENDAKKYKNLFKQGKVYFDYSSDYFRSLSENTGSYSTISHPNNENLAVLLSAIYRKTYNITEKFSLQGNDMLLNYIAPTLGSGDTSYFMMRQSGLTLAAKINYVFFESQEKNDLTRNLLKSAYYQSLKDGFTNI</sequence>
<dbReference type="AlphaFoldDB" id="A0A2T4XYB1"/>
<name>A0A2T4XYB1_ENTCL</name>
<dbReference type="EMBL" id="PZPP01000014">
    <property type="protein sequence ID" value="PTM34920.1"/>
    <property type="molecule type" value="Genomic_DNA"/>
</dbReference>
<proteinExistence type="predicted"/>
<comment type="caution">
    <text evidence="1">The sequence shown here is derived from an EMBL/GenBank/DDBJ whole genome shotgun (WGS) entry which is preliminary data.</text>
</comment>
<dbReference type="Proteomes" id="UP000241614">
    <property type="component" value="Unassembled WGS sequence"/>
</dbReference>
<evidence type="ECO:0000313" key="2">
    <source>
        <dbReference type="Proteomes" id="UP000241614"/>
    </source>
</evidence>
<accession>A0A2T4XYB1</accession>
<protein>
    <submittedName>
        <fullName evidence="1">Uncharacterized protein</fullName>
    </submittedName>
</protein>
<dbReference type="Gene3D" id="3.40.50.12080">
    <property type="match status" value="1"/>
</dbReference>
<evidence type="ECO:0000313" key="1">
    <source>
        <dbReference type="EMBL" id="PTM34920.1"/>
    </source>
</evidence>